<evidence type="ECO:0000259" key="7">
    <source>
        <dbReference type="PROSITE" id="PS51647"/>
    </source>
</evidence>
<dbReference type="GO" id="GO:0072562">
    <property type="term" value="C:blood microparticle"/>
    <property type="evidence" value="ECO:0007669"/>
    <property type="project" value="TreeGrafter"/>
</dbReference>
<dbReference type="CDD" id="cd00042">
    <property type="entry name" value="CY"/>
    <property type="match status" value="2"/>
</dbReference>
<keyword evidence="4" id="KW-1015">Disulfide bond</keyword>
<dbReference type="PANTHER" id="PTHR13814:SF12">
    <property type="entry name" value="KININOGEN-1"/>
    <property type="match status" value="1"/>
</dbReference>
<dbReference type="AlphaFoldDB" id="A0A9N7UQM7"/>
<feature type="domain" description="Cystatin kininogen-type" evidence="7">
    <location>
        <begin position="298"/>
        <end position="403"/>
    </location>
</feature>
<evidence type="ECO:0000256" key="3">
    <source>
        <dbReference type="ARBA" id="ARBA00022729"/>
    </source>
</evidence>
<evidence type="ECO:0000256" key="1">
    <source>
        <dbReference type="ARBA" id="ARBA00022690"/>
    </source>
</evidence>
<feature type="region of interest" description="Disordered" evidence="6">
    <location>
        <begin position="424"/>
        <end position="510"/>
    </location>
</feature>
<feature type="domain" description="Cystatin kininogen-type" evidence="7">
    <location>
        <begin position="178"/>
        <end position="282"/>
    </location>
</feature>
<dbReference type="PROSITE" id="PS51647">
    <property type="entry name" value="CYSTATIN_KININOGEN"/>
    <property type="match status" value="2"/>
</dbReference>
<comment type="caution">
    <text evidence="8">The sequence shown here is derived from an EMBL/GenBank/DDBJ whole genome shotgun (WGS) entry which is preliminary data.</text>
</comment>
<dbReference type="PANTHER" id="PTHR13814">
    <property type="entry name" value="FETUIN"/>
    <property type="match status" value="1"/>
</dbReference>
<dbReference type="InterPro" id="IPR027358">
    <property type="entry name" value="Kininogen-type_cystatin_dom"/>
</dbReference>
<dbReference type="InterPro" id="IPR046350">
    <property type="entry name" value="Cystatin_sf"/>
</dbReference>
<dbReference type="FunFam" id="3.10.450.10:FF:000002">
    <property type="entry name" value="Kininogen 1"/>
    <property type="match status" value="1"/>
</dbReference>
<dbReference type="Gene3D" id="3.10.450.10">
    <property type="match status" value="2"/>
</dbReference>
<evidence type="ECO:0000256" key="2">
    <source>
        <dbReference type="ARBA" id="ARBA00022704"/>
    </source>
</evidence>
<name>A0A9N7UQM7_PLEPL</name>
<keyword evidence="9" id="KW-1185">Reference proteome</keyword>
<feature type="compositionally biased region" description="Low complexity" evidence="6">
    <location>
        <begin position="426"/>
        <end position="439"/>
    </location>
</feature>
<keyword evidence="1" id="KW-0646">Protease inhibitor</keyword>
<accession>A0A9N7UQM7</accession>
<evidence type="ECO:0000256" key="6">
    <source>
        <dbReference type="SAM" id="MobiDB-lite"/>
    </source>
</evidence>
<dbReference type="GO" id="GO:0004869">
    <property type="term" value="F:cysteine-type endopeptidase inhibitor activity"/>
    <property type="evidence" value="ECO:0007669"/>
    <property type="project" value="UniProtKB-KW"/>
</dbReference>
<evidence type="ECO:0000256" key="5">
    <source>
        <dbReference type="ARBA" id="ARBA00023180"/>
    </source>
</evidence>
<dbReference type="InterPro" id="IPR000010">
    <property type="entry name" value="Cystatin_dom"/>
</dbReference>
<reference evidence="8" key="1">
    <citation type="submission" date="2020-03" db="EMBL/GenBank/DDBJ databases">
        <authorList>
            <person name="Weist P."/>
        </authorList>
    </citation>
    <scope>NUCLEOTIDE SEQUENCE</scope>
</reference>
<dbReference type="InterPro" id="IPR050735">
    <property type="entry name" value="Kininogen_Fetuin_HRG"/>
</dbReference>
<protein>
    <recommendedName>
        <fullName evidence="7">Cystatin kininogen-type domain-containing protein</fullName>
    </recommendedName>
</protein>
<keyword evidence="5" id="KW-0325">Glycoprotein</keyword>
<evidence type="ECO:0000256" key="4">
    <source>
        <dbReference type="ARBA" id="ARBA00023157"/>
    </source>
</evidence>
<evidence type="ECO:0000313" key="9">
    <source>
        <dbReference type="Proteomes" id="UP001153269"/>
    </source>
</evidence>
<dbReference type="SMART" id="SM00043">
    <property type="entry name" value="CY"/>
    <property type="match status" value="2"/>
</dbReference>
<keyword evidence="3" id="KW-0732">Signal</keyword>
<keyword evidence="2" id="KW-0789">Thiol protease inhibitor</keyword>
<dbReference type="SUPFAM" id="SSF54403">
    <property type="entry name" value="Cystatin/monellin"/>
    <property type="match status" value="2"/>
</dbReference>
<dbReference type="Proteomes" id="UP001153269">
    <property type="component" value="Unassembled WGS sequence"/>
</dbReference>
<dbReference type="GO" id="GO:0030195">
    <property type="term" value="P:negative regulation of blood coagulation"/>
    <property type="evidence" value="ECO:0007669"/>
    <property type="project" value="TreeGrafter"/>
</dbReference>
<dbReference type="EMBL" id="CADEAL010001969">
    <property type="protein sequence ID" value="CAB1437008.1"/>
    <property type="molecule type" value="Genomic_DNA"/>
</dbReference>
<gene>
    <name evidence="8" type="ORF">PLEPLA_LOCUS25041</name>
</gene>
<organism evidence="8 9">
    <name type="scientific">Pleuronectes platessa</name>
    <name type="common">European plaice</name>
    <dbReference type="NCBI Taxonomy" id="8262"/>
    <lineage>
        <taxon>Eukaryota</taxon>
        <taxon>Metazoa</taxon>
        <taxon>Chordata</taxon>
        <taxon>Craniata</taxon>
        <taxon>Vertebrata</taxon>
        <taxon>Euteleostomi</taxon>
        <taxon>Actinopterygii</taxon>
        <taxon>Neopterygii</taxon>
        <taxon>Teleostei</taxon>
        <taxon>Neoteleostei</taxon>
        <taxon>Acanthomorphata</taxon>
        <taxon>Carangaria</taxon>
        <taxon>Pleuronectiformes</taxon>
        <taxon>Pleuronectoidei</taxon>
        <taxon>Pleuronectidae</taxon>
        <taxon>Pleuronectes</taxon>
    </lineage>
</organism>
<feature type="compositionally biased region" description="Low complexity" evidence="6">
    <location>
        <begin position="450"/>
        <end position="461"/>
    </location>
</feature>
<proteinExistence type="predicted"/>
<sequence length="510" mass="54724">MSQLISSSLIAPPLPVLFQLIHPHARASSFMLGQVRVCRAAAPSGKTHISSNALPLSLPPPLSLPLSRSPSLSRSPPSLSLSLSFSLSDNDCCIDSTAGSPVPGDLHSVVQTRVERSRVFLPGAGSTAGLRLHKLRDEREDPTMRSGAGLCVLGLLGLLCLHSSVFGQEVQSGILLFCDSPEVEKVVSSAVEKFNERLSTGNKLALYQTLSAVKSENDTGSMYSLQFTTRRSDCAAGSSKPWTDCDYLSSGHKNPTLCNATVLLTETEADTQQVDCQIDSFIVPEKASCLGCPVEIDENSEDVKAPIAASIAKFNSISDSTHLFSLNSVGHATRQVIAGFRFTLRFDMKKTTCAKAEHKDLNDLCVPDDQDVEFRNCNSTVDFAPWRHESTDADIKCEAGALPPMLFTRRRPTGWSPLRNILLAEPSPSLSPSPSTASPIKESSEEDVTEAPAVPAMAVEPGSDSPFHCPSKPWKTFHPEQPSATEVPSEATLVDIPPQPEGFSDADLAA</sequence>
<dbReference type="GO" id="GO:0007204">
    <property type="term" value="P:positive regulation of cytosolic calcium ion concentration"/>
    <property type="evidence" value="ECO:0007669"/>
    <property type="project" value="TreeGrafter"/>
</dbReference>
<dbReference type="Pfam" id="PF00031">
    <property type="entry name" value="Cystatin"/>
    <property type="match status" value="2"/>
</dbReference>
<evidence type="ECO:0000313" key="8">
    <source>
        <dbReference type="EMBL" id="CAB1437008.1"/>
    </source>
</evidence>